<keyword evidence="2" id="KW-1185">Reference proteome</keyword>
<evidence type="ECO:0000313" key="1">
    <source>
        <dbReference type="EMBL" id="AEB13446.1"/>
    </source>
</evidence>
<dbReference type="RefSeq" id="WP_013700753.1">
    <property type="nucleotide sequence ID" value="NC_015385.1"/>
</dbReference>
<proteinExistence type="predicted"/>
<name>F2NXX6_TRES6</name>
<protein>
    <submittedName>
        <fullName evidence="1">Uncharacterized protein</fullName>
    </submittedName>
</protein>
<dbReference type="EMBL" id="CP002631">
    <property type="protein sequence ID" value="AEB13446.1"/>
    <property type="molecule type" value="Genomic_DNA"/>
</dbReference>
<dbReference type="GeneID" id="302997709"/>
<dbReference type="KEGG" id="tsu:Tresu_0497"/>
<organism evidence="1 2">
    <name type="scientific">Treponema succinifaciens (strain ATCC 33096 / DSM 2489 / 6091)</name>
    <dbReference type="NCBI Taxonomy" id="869209"/>
    <lineage>
        <taxon>Bacteria</taxon>
        <taxon>Pseudomonadati</taxon>
        <taxon>Spirochaetota</taxon>
        <taxon>Spirochaetia</taxon>
        <taxon>Spirochaetales</taxon>
        <taxon>Treponemataceae</taxon>
        <taxon>Treponema</taxon>
    </lineage>
</organism>
<accession>F2NXX6</accession>
<dbReference type="eggNOG" id="ENOG503391B">
    <property type="taxonomic scope" value="Bacteria"/>
</dbReference>
<gene>
    <name evidence="1" type="ordered locus">Tresu_0497</name>
</gene>
<dbReference type="AlphaFoldDB" id="F2NXX6"/>
<reference evidence="1 2" key="1">
    <citation type="journal article" date="2011" name="Stand. Genomic Sci.">
        <title>Complete genome sequence of Treponema succinifaciens type strain (6091).</title>
        <authorList>
            <person name="Han C."/>
            <person name="Gronow S."/>
            <person name="Teshima H."/>
            <person name="Lapidus A."/>
            <person name="Nolan M."/>
            <person name="Lucas S."/>
            <person name="Hammon N."/>
            <person name="Deshpande S."/>
            <person name="Cheng J.F."/>
            <person name="Zeytun A."/>
            <person name="Tapia R."/>
            <person name="Goodwin L."/>
            <person name="Pitluck S."/>
            <person name="Liolios K."/>
            <person name="Pagani I."/>
            <person name="Ivanova N."/>
            <person name="Mavromatis K."/>
            <person name="Mikhailova N."/>
            <person name="Huntemann M."/>
            <person name="Pati A."/>
            <person name="Chen A."/>
            <person name="Palaniappan K."/>
            <person name="Land M."/>
            <person name="Hauser L."/>
            <person name="Brambilla E.M."/>
            <person name="Rohde M."/>
            <person name="Goker M."/>
            <person name="Woyke T."/>
            <person name="Bristow J."/>
            <person name="Eisen J.A."/>
            <person name="Markowitz V."/>
            <person name="Hugenholtz P."/>
            <person name="Kyrpides N.C."/>
            <person name="Klenk H.P."/>
            <person name="Detter J.C."/>
        </authorList>
    </citation>
    <scope>NUCLEOTIDE SEQUENCE [LARGE SCALE GENOMIC DNA]</scope>
    <source>
        <strain evidence="2">ATCC 33096 / DSM 2489 / 6091</strain>
    </source>
</reference>
<dbReference type="HOGENOM" id="CLU_052664_0_0_12"/>
<dbReference type="STRING" id="869209.Tresu_0497"/>
<evidence type="ECO:0000313" key="2">
    <source>
        <dbReference type="Proteomes" id="UP000006852"/>
    </source>
</evidence>
<sequence>MDTNKIKNSDFSQVDISYFFNNDENIKNEIIQTGIIVFTDYQQKLIKKLQDALEKTAPDRLARLQERLDDVTSLAQAIARFPSLLERVNTTTSTRTPMALVESIISYQEEGDTVLHMPSKAILGKGFLVAKIHTFFSMSKLAKNYALMDEKEVKKYYDETVSMMFTLMAEDVYMNLIKDKSVSIDLRRELANSLIILWEHRSDQTISDIAPVLQAVWSTRRRLAPAFGSMMGTSELMMVTFQMDDQWGAFIKEKLSEPDVAQAMEEFLFGVSYEQILRLKGILRDQGVKSIGRDEVSSYLGERVKTDINLDYRDFYLLYTVRRDNARARQRLHIEGPKNTLEDHFIRFIMEKNQEKQKNDTFAKN</sequence>
<reference evidence="2" key="2">
    <citation type="submission" date="2011-04" db="EMBL/GenBank/DDBJ databases">
        <title>The complete genome of chromosome of Treponema succinifaciens DSM 2489.</title>
        <authorList>
            <person name="Lucas S."/>
            <person name="Copeland A."/>
            <person name="Lapidus A."/>
            <person name="Bruce D."/>
            <person name="Goodwin L."/>
            <person name="Pitluck S."/>
            <person name="Peters L."/>
            <person name="Kyrpides N."/>
            <person name="Mavromatis K."/>
            <person name="Ivanova N."/>
            <person name="Ovchinnikova G."/>
            <person name="Teshima H."/>
            <person name="Detter J.C."/>
            <person name="Tapia R."/>
            <person name="Han C."/>
            <person name="Land M."/>
            <person name="Hauser L."/>
            <person name="Markowitz V."/>
            <person name="Cheng J.-F."/>
            <person name="Hugenholtz P."/>
            <person name="Woyke T."/>
            <person name="Wu D."/>
            <person name="Gronow S."/>
            <person name="Wellnitz S."/>
            <person name="Brambilla E."/>
            <person name="Klenk H.-P."/>
            <person name="Eisen J.A."/>
        </authorList>
    </citation>
    <scope>NUCLEOTIDE SEQUENCE [LARGE SCALE GENOMIC DNA]</scope>
    <source>
        <strain evidence="2">ATCC 33096 / DSM 2489 / 6091</strain>
    </source>
</reference>
<dbReference type="Proteomes" id="UP000006852">
    <property type="component" value="Chromosome"/>
</dbReference>